<dbReference type="EMBL" id="PGCI01001027">
    <property type="protein sequence ID" value="PLW09090.1"/>
    <property type="molecule type" value="Genomic_DNA"/>
</dbReference>
<feature type="signal peptide" evidence="1">
    <location>
        <begin position="1"/>
        <end position="21"/>
    </location>
</feature>
<name>A0A2N5UBE4_9BASI</name>
<dbReference type="Proteomes" id="UP000235392">
    <property type="component" value="Unassembled WGS sequence"/>
</dbReference>
<sequence>MMPVLLSFVLIQLGLTFTVRALPLNATPITTVQSSSSDSSLLIESDLANALLYRDGGTEPDLGRNDGMQWQPSSLTVESDLQHDFKVPDVAQGHCPEKRRKIIPKTALERWAPFTLALENSSDPSHAHPSHVTGAHADVLLAQQATTHHQGNLLPVPAIPSYTLPLPPLSPSIEASDQFLQSASSFNYNLATTSFPPHSGLELPSALHDSQPALQHSSSGDHEILKYLLELDNWHGIDSSQNEGKPKNQFLLFGVRDNDAENDVSLCLEFTPLVSTTDLIAQQEKAYQQANLPPEIESYTSPLPPTLSSAKESNQFLHSVPSCYKNISPTNLQPHSGLEVPSSLHNFQPSLQYSSSGNQKTLKYPFEVEKLHAIDSSWKEGKFDCSVIQNILSGKQPPRNGILHITFTPNIIFCRRI</sequence>
<accession>A0A2N5UBE4</accession>
<comment type="caution">
    <text evidence="3">The sequence shown here is derived from an EMBL/GenBank/DDBJ whole genome shotgun (WGS) entry which is preliminary data.</text>
</comment>
<proteinExistence type="predicted"/>
<dbReference type="EMBL" id="PGCI01000185">
    <property type="protein sequence ID" value="PLW35065.1"/>
    <property type="molecule type" value="Genomic_DNA"/>
</dbReference>
<evidence type="ECO:0000313" key="4">
    <source>
        <dbReference type="Proteomes" id="UP000235392"/>
    </source>
</evidence>
<protein>
    <submittedName>
        <fullName evidence="3">Uncharacterized protein</fullName>
    </submittedName>
</protein>
<dbReference type="AlphaFoldDB" id="A0A2N5UBE4"/>
<evidence type="ECO:0000256" key="1">
    <source>
        <dbReference type="SAM" id="SignalP"/>
    </source>
</evidence>
<gene>
    <name evidence="3" type="ORF">PCASD_16170</name>
    <name evidence="2" type="ORF">PCASD_24764</name>
</gene>
<reference evidence="3 4" key="1">
    <citation type="submission" date="2017-11" db="EMBL/GenBank/DDBJ databases">
        <title>De novo assembly and phasing of dikaryotic genomes from two isolates of Puccinia coronata f. sp. avenae, the causal agent of oat crown rust.</title>
        <authorList>
            <person name="Miller M.E."/>
            <person name="Zhang Y."/>
            <person name="Omidvar V."/>
            <person name="Sperschneider J."/>
            <person name="Schwessinger B."/>
            <person name="Raley C."/>
            <person name="Palmer J.M."/>
            <person name="Garnica D."/>
            <person name="Upadhyaya N."/>
            <person name="Rathjen J."/>
            <person name="Taylor J.M."/>
            <person name="Park R.F."/>
            <person name="Dodds P.N."/>
            <person name="Hirsch C.D."/>
            <person name="Kianian S.F."/>
            <person name="Figueroa M."/>
        </authorList>
    </citation>
    <scope>NUCLEOTIDE SEQUENCE [LARGE SCALE GENOMIC DNA]</scope>
    <source>
        <strain evidence="3">12SD80</strain>
    </source>
</reference>
<feature type="chain" id="PRO_5014563529" evidence="1">
    <location>
        <begin position="22"/>
        <end position="417"/>
    </location>
</feature>
<keyword evidence="1" id="KW-0732">Signal</keyword>
<evidence type="ECO:0000313" key="2">
    <source>
        <dbReference type="EMBL" id="PLW09090.1"/>
    </source>
</evidence>
<organism evidence="3 4">
    <name type="scientific">Puccinia coronata f. sp. avenae</name>
    <dbReference type="NCBI Taxonomy" id="200324"/>
    <lineage>
        <taxon>Eukaryota</taxon>
        <taxon>Fungi</taxon>
        <taxon>Dikarya</taxon>
        <taxon>Basidiomycota</taxon>
        <taxon>Pucciniomycotina</taxon>
        <taxon>Pucciniomycetes</taxon>
        <taxon>Pucciniales</taxon>
        <taxon>Pucciniaceae</taxon>
        <taxon>Puccinia</taxon>
    </lineage>
</organism>
<evidence type="ECO:0000313" key="3">
    <source>
        <dbReference type="EMBL" id="PLW35065.1"/>
    </source>
</evidence>